<evidence type="ECO:0000313" key="4">
    <source>
        <dbReference type="Proteomes" id="UP001567538"/>
    </source>
</evidence>
<organism evidence="3 4">
    <name type="scientific">Salvia divinorum</name>
    <name type="common">Maria pastora</name>
    <name type="synonym">Diviner's sage</name>
    <dbReference type="NCBI Taxonomy" id="28513"/>
    <lineage>
        <taxon>Eukaryota</taxon>
        <taxon>Viridiplantae</taxon>
        <taxon>Streptophyta</taxon>
        <taxon>Embryophyta</taxon>
        <taxon>Tracheophyta</taxon>
        <taxon>Spermatophyta</taxon>
        <taxon>Magnoliopsida</taxon>
        <taxon>eudicotyledons</taxon>
        <taxon>Gunneridae</taxon>
        <taxon>Pentapetalae</taxon>
        <taxon>asterids</taxon>
        <taxon>lamiids</taxon>
        <taxon>Lamiales</taxon>
        <taxon>Lamiaceae</taxon>
        <taxon>Nepetoideae</taxon>
        <taxon>Mentheae</taxon>
        <taxon>Salviinae</taxon>
        <taxon>Salvia</taxon>
        <taxon>Salvia subgen. Calosphace</taxon>
    </lineage>
</organism>
<feature type="compositionally biased region" description="Polar residues" evidence="1">
    <location>
        <begin position="64"/>
        <end position="75"/>
    </location>
</feature>
<feature type="chain" id="PRO_5044893775" evidence="2">
    <location>
        <begin position="29"/>
        <end position="119"/>
    </location>
</feature>
<keyword evidence="4" id="KW-1185">Reference proteome</keyword>
<dbReference type="Proteomes" id="UP001567538">
    <property type="component" value="Unassembled WGS sequence"/>
</dbReference>
<evidence type="ECO:0000313" key="3">
    <source>
        <dbReference type="EMBL" id="KAL1543154.1"/>
    </source>
</evidence>
<dbReference type="EMBL" id="JBEAFC010000008">
    <property type="protein sequence ID" value="KAL1543154.1"/>
    <property type="molecule type" value="Genomic_DNA"/>
</dbReference>
<keyword evidence="2" id="KW-0732">Signal</keyword>
<feature type="signal peptide" evidence="2">
    <location>
        <begin position="1"/>
        <end position="28"/>
    </location>
</feature>
<proteinExistence type="predicted"/>
<dbReference type="PANTHER" id="PTHR35725:SF3">
    <property type="entry name" value="CLASSICAL ARABINOGALACTAN PROTEIN 25"/>
    <property type="match status" value="1"/>
</dbReference>
<gene>
    <name evidence="3" type="ORF">AAHA92_20164</name>
</gene>
<reference evidence="3 4" key="1">
    <citation type="submission" date="2024-06" db="EMBL/GenBank/DDBJ databases">
        <title>A chromosome level genome sequence of Diviner's sage (Salvia divinorum).</title>
        <authorList>
            <person name="Ford S.A."/>
            <person name="Ro D.-K."/>
            <person name="Ness R.W."/>
            <person name="Phillips M.A."/>
        </authorList>
    </citation>
    <scope>NUCLEOTIDE SEQUENCE [LARGE SCALE GENOMIC DNA]</scope>
    <source>
        <strain evidence="3">SAF-2024a</strain>
        <tissue evidence="3">Leaf</tissue>
    </source>
</reference>
<evidence type="ECO:0000256" key="1">
    <source>
        <dbReference type="SAM" id="MobiDB-lite"/>
    </source>
</evidence>
<dbReference type="AlphaFoldDB" id="A0ABD1GGA8"/>
<dbReference type="InterPro" id="IPR039346">
    <property type="entry name" value="AGP25/26"/>
</dbReference>
<feature type="region of interest" description="Disordered" evidence="1">
    <location>
        <begin position="21"/>
        <end position="86"/>
    </location>
</feature>
<protein>
    <submittedName>
        <fullName evidence="3">Classical arabinogalactan protein 26-like</fullName>
    </submittedName>
</protein>
<feature type="compositionally biased region" description="Low complexity" evidence="1">
    <location>
        <begin position="48"/>
        <end position="63"/>
    </location>
</feature>
<dbReference type="PANTHER" id="PTHR35725">
    <property type="entry name" value="CLASSICAL ARABINOGALACTAN PROTEIN 26"/>
    <property type="match status" value="1"/>
</dbReference>
<evidence type="ECO:0000256" key="2">
    <source>
        <dbReference type="SAM" id="SignalP"/>
    </source>
</evidence>
<comment type="caution">
    <text evidence="3">The sequence shown here is derived from an EMBL/GenBank/DDBJ whole genome shotgun (WGS) entry which is preliminary data.</text>
</comment>
<feature type="compositionally biased region" description="Polar residues" evidence="1">
    <location>
        <begin position="21"/>
        <end position="33"/>
    </location>
</feature>
<name>A0ABD1GGA8_SALDI</name>
<sequence>MAFPNLLITTTLFLSLTLSPAPSHQTSARTPTISAAPALLPLPPDAPLSPDVAPLLPSPGGSSMPTIPSTRSQNPDMLDPVGPDTALAPFGSLPESAAVEIPIRGFGSGFFICLVVFMI</sequence>
<accession>A0ABD1GGA8</accession>